<dbReference type="Pfam" id="PF02129">
    <property type="entry name" value="Peptidase_S15"/>
    <property type="match status" value="1"/>
</dbReference>
<dbReference type="NCBIfam" id="TIGR00976">
    <property type="entry name" value="CocE_NonD"/>
    <property type="match status" value="1"/>
</dbReference>
<dbReference type="GO" id="GO:0016787">
    <property type="term" value="F:hydrolase activity"/>
    <property type="evidence" value="ECO:0007669"/>
    <property type="project" value="InterPro"/>
</dbReference>
<comment type="caution">
    <text evidence="3">The sequence shown here is derived from an EMBL/GenBank/DDBJ whole genome shotgun (WGS) entry which is preliminary data.</text>
</comment>
<dbReference type="Proteomes" id="UP000248544">
    <property type="component" value="Unassembled WGS sequence"/>
</dbReference>
<sequence length="454" mass="47664">MSGAPEARPGPVVAGMAAELVLPGRVPAAAVLIRTPYGIAGCLPEARSFAAAGLACLVQDVRGRHLSPGTFAIGRDETADGHATLDWATAQPWCDGTVFLYGVAYEAYAAWCAAGHPAVRGIISRQPWPPIAAPALDDELWWRTELARPGLFEEIMAGRPEPDVAGRPVDIGPWPPAPGGHREAIVRVTRAAREVTAPSLHLGSWLCRSAETTVRQAALAPGADVVMGGWASALTHRLHETCALDVPVEPHPFELALDWLAGRRQGRCLLLGSGRWTDADPLPPRRTTQAAPAVESGPVRLRHDPARPYPSAPHSANLAPLADRPDVVRLSVPDPPPWHGTPLVTAEVSTDVPAELVATLVHERPGGVATRLADGTAPVRPGVTGCEIRLTVGAVELPPGHRLHLELTAGRPPRHRAPAVPAEITLSGLALHLPRPRGGAFPEAEAEAGAGAAS</sequence>
<evidence type="ECO:0000259" key="2">
    <source>
        <dbReference type="Pfam" id="PF02129"/>
    </source>
</evidence>
<dbReference type="InterPro" id="IPR029058">
    <property type="entry name" value="AB_hydrolase_fold"/>
</dbReference>
<dbReference type="SUPFAM" id="SSF49785">
    <property type="entry name" value="Galactose-binding domain-like"/>
    <property type="match status" value="1"/>
</dbReference>
<accession>A0A2W2G1B8</accession>
<dbReference type="RefSeq" id="WP_111169118.1">
    <property type="nucleotide sequence ID" value="NZ_POUA01000167.1"/>
</dbReference>
<dbReference type="InterPro" id="IPR005674">
    <property type="entry name" value="CocE/Ser_esterase"/>
</dbReference>
<dbReference type="Gene3D" id="3.40.50.1820">
    <property type="entry name" value="alpha/beta hydrolase"/>
    <property type="match status" value="1"/>
</dbReference>
<protein>
    <recommendedName>
        <fullName evidence="2">Xaa-Pro dipeptidyl-peptidase-like domain-containing protein</fullName>
    </recommendedName>
</protein>
<dbReference type="AlphaFoldDB" id="A0A2W2G1B8"/>
<dbReference type="InterPro" id="IPR000383">
    <property type="entry name" value="Xaa-Pro-like_dom"/>
</dbReference>
<keyword evidence="4" id="KW-1185">Reference proteome</keyword>
<gene>
    <name evidence="3" type="ORF">C1I98_20845</name>
</gene>
<dbReference type="InterPro" id="IPR008979">
    <property type="entry name" value="Galactose-bd-like_sf"/>
</dbReference>
<dbReference type="SUPFAM" id="SSF53474">
    <property type="entry name" value="alpha/beta-Hydrolases"/>
    <property type="match status" value="1"/>
</dbReference>
<name>A0A2W2G1B8_9ACTN</name>
<evidence type="ECO:0000313" key="3">
    <source>
        <dbReference type="EMBL" id="PZG41733.1"/>
    </source>
</evidence>
<dbReference type="EMBL" id="POUA01000167">
    <property type="protein sequence ID" value="PZG41733.1"/>
    <property type="molecule type" value="Genomic_DNA"/>
</dbReference>
<proteinExistence type="predicted"/>
<feature type="domain" description="Xaa-Pro dipeptidyl-peptidase-like" evidence="2">
    <location>
        <begin position="16"/>
        <end position="128"/>
    </location>
</feature>
<dbReference type="Gene3D" id="2.60.120.260">
    <property type="entry name" value="Galactose-binding domain-like"/>
    <property type="match status" value="1"/>
</dbReference>
<evidence type="ECO:0000313" key="4">
    <source>
        <dbReference type="Proteomes" id="UP000248544"/>
    </source>
</evidence>
<evidence type="ECO:0000256" key="1">
    <source>
        <dbReference type="SAM" id="MobiDB-lite"/>
    </source>
</evidence>
<feature type="region of interest" description="Disordered" evidence="1">
    <location>
        <begin position="278"/>
        <end position="301"/>
    </location>
</feature>
<organism evidence="3 4">
    <name type="scientific">Spongiactinospora gelatinilytica</name>
    <dbReference type="NCBI Taxonomy" id="2666298"/>
    <lineage>
        <taxon>Bacteria</taxon>
        <taxon>Bacillati</taxon>
        <taxon>Actinomycetota</taxon>
        <taxon>Actinomycetes</taxon>
        <taxon>Streptosporangiales</taxon>
        <taxon>Streptosporangiaceae</taxon>
        <taxon>Spongiactinospora</taxon>
    </lineage>
</organism>
<reference evidence="3 4" key="1">
    <citation type="submission" date="2018-01" db="EMBL/GenBank/DDBJ databases">
        <title>Draft genome sequence of Sphaerisporangium sp. 7K107.</title>
        <authorList>
            <person name="Sahin N."/>
            <person name="Saygin H."/>
            <person name="Ay H."/>
        </authorList>
    </citation>
    <scope>NUCLEOTIDE SEQUENCE [LARGE SCALE GENOMIC DNA]</scope>
    <source>
        <strain evidence="3 4">7K107</strain>
    </source>
</reference>